<protein>
    <submittedName>
        <fullName evidence="2">Uncharacterized protein</fullName>
    </submittedName>
</protein>
<organism evidence="2 4">
    <name type="scientific">Chryseobacterium indoltheticum</name>
    <dbReference type="NCBI Taxonomy" id="254"/>
    <lineage>
        <taxon>Bacteria</taxon>
        <taxon>Pseudomonadati</taxon>
        <taxon>Bacteroidota</taxon>
        <taxon>Flavobacteriia</taxon>
        <taxon>Flavobacteriales</taxon>
        <taxon>Weeksellaceae</taxon>
        <taxon>Chryseobacterium group</taxon>
        <taxon>Chryseobacterium</taxon>
    </lineage>
</organism>
<accession>A0A381FA40</accession>
<keyword evidence="3" id="KW-1185">Reference proteome</keyword>
<dbReference type="Proteomes" id="UP000185725">
    <property type="component" value="Unassembled WGS sequence"/>
</dbReference>
<evidence type="ECO:0000313" key="1">
    <source>
        <dbReference type="EMBL" id="SIR25175.1"/>
    </source>
</evidence>
<dbReference type="EMBL" id="FTMF01000015">
    <property type="protein sequence ID" value="SIR25175.1"/>
    <property type="molecule type" value="Genomic_DNA"/>
</dbReference>
<gene>
    <name evidence="2" type="ORF">NCTC13560_02026</name>
    <name evidence="1" type="ORF">SAMN05421682_115125</name>
</gene>
<evidence type="ECO:0000313" key="4">
    <source>
        <dbReference type="Proteomes" id="UP000255231"/>
    </source>
</evidence>
<evidence type="ECO:0000313" key="3">
    <source>
        <dbReference type="Proteomes" id="UP000185725"/>
    </source>
</evidence>
<sequence length="59" mass="6808">MTKVQKKSNRAKKVLKSILKSFIRIDKIPITENGKTAEYCTMYVFGIMVCSDIYPSKVY</sequence>
<dbReference type="EMBL" id="UFVS01000001">
    <property type="protein sequence ID" value="SUX43449.1"/>
    <property type="molecule type" value="Genomic_DNA"/>
</dbReference>
<reference evidence="2 4" key="2">
    <citation type="submission" date="2018-06" db="EMBL/GenBank/DDBJ databases">
        <authorList>
            <consortium name="Pathogen Informatics"/>
            <person name="Doyle S."/>
        </authorList>
    </citation>
    <scope>NUCLEOTIDE SEQUENCE [LARGE SCALE GENOMIC DNA]</scope>
    <source>
        <strain evidence="2 4">NCTC13560</strain>
    </source>
</reference>
<proteinExistence type="predicted"/>
<dbReference type="AlphaFoldDB" id="A0A381FA40"/>
<dbReference type="RefSeq" id="WP_076562380.1">
    <property type="nucleotide sequence ID" value="NZ_CP033929.1"/>
</dbReference>
<evidence type="ECO:0000313" key="2">
    <source>
        <dbReference type="EMBL" id="SUX43449.1"/>
    </source>
</evidence>
<dbReference type="Proteomes" id="UP000255231">
    <property type="component" value="Unassembled WGS sequence"/>
</dbReference>
<dbReference type="GeneID" id="303675934"/>
<name>A0A381FA40_9FLAO</name>
<reference evidence="1 3" key="1">
    <citation type="submission" date="2017-01" db="EMBL/GenBank/DDBJ databases">
        <authorList>
            <person name="Varghese N."/>
            <person name="Submissions S."/>
        </authorList>
    </citation>
    <scope>NUCLEOTIDE SEQUENCE [LARGE SCALE GENOMIC DNA]</scope>
    <source>
        <strain evidence="1 3">ATCC 27950</strain>
    </source>
</reference>